<evidence type="ECO:0000256" key="2">
    <source>
        <dbReference type="SAM" id="Phobius"/>
    </source>
</evidence>
<organism evidence="3 4">
    <name type="scientific">Glossina palpalis gambiensis</name>
    <dbReference type="NCBI Taxonomy" id="67801"/>
    <lineage>
        <taxon>Eukaryota</taxon>
        <taxon>Metazoa</taxon>
        <taxon>Ecdysozoa</taxon>
        <taxon>Arthropoda</taxon>
        <taxon>Hexapoda</taxon>
        <taxon>Insecta</taxon>
        <taxon>Pterygota</taxon>
        <taxon>Neoptera</taxon>
        <taxon>Endopterygota</taxon>
        <taxon>Diptera</taxon>
        <taxon>Brachycera</taxon>
        <taxon>Muscomorpha</taxon>
        <taxon>Hippoboscoidea</taxon>
        <taxon>Glossinidae</taxon>
        <taxon>Glossina</taxon>
    </lineage>
</organism>
<dbReference type="EMBL" id="JXJN01003516">
    <property type="status" value="NOT_ANNOTATED_CDS"/>
    <property type="molecule type" value="Genomic_DNA"/>
</dbReference>
<evidence type="ECO:0000256" key="1">
    <source>
        <dbReference type="SAM" id="MobiDB-lite"/>
    </source>
</evidence>
<reference evidence="4" key="1">
    <citation type="submission" date="2015-01" db="EMBL/GenBank/DDBJ databases">
        <authorList>
            <person name="Aksoy S."/>
            <person name="Warren W."/>
            <person name="Wilson R.K."/>
        </authorList>
    </citation>
    <scope>NUCLEOTIDE SEQUENCE [LARGE SCALE GENOMIC DNA]</scope>
    <source>
        <strain evidence="4">IAEA</strain>
    </source>
</reference>
<evidence type="ECO:0000313" key="3">
    <source>
        <dbReference type="EnsemblMetazoa" id="GPPI008683-PA"/>
    </source>
</evidence>
<accession>A0A1B0AU50</accession>
<reference evidence="3" key="2">
    <citation type="submission" date="2020-05" db="UniProtKB">
        <authorList>
            <consortium name="EnsemblMetazoa"/>
        </authorList>
    </citation>
    <scope>IDENTIFICATION</scope>
    <source>
        <strain evidence="3">IAEA</strain>
    </source>
</reference>
<keyword evidence="2" id="KW-0812">Transmembrane</keyword>
<feature type="compositionally biased region" description="Basic and acidic residues" evidence="1">
    <location>
        <begin position="65"/>
        <end position="74"/>
    </location>
</feature>
<dbReference type="AlphaFoldDB" id="A0A1B0AU50"/>
<evidence type="ECO:0000313" key="4">
    <source>
        <dbReference type="Proteomes" id="UP000092460"/>
    </source>
</evidence>
<feature type="transmembrane region" description="Helical" evidence="2">
    <location>
        <begin position="24"/>
        <end position="43"/>
    </location>
</feature>
<feature type="region of interest" description="Disordered" evidence="1">
    <location>
        <begin position="63"/>
        <end position="86"/>
    </location>
</feature>
<sequence length="102" mass="11847">MNAHTVELLSIEYKGKPPGDYMEFHLLLCTILLSLINYFWVGIRMMSHPLDDKYRLAGLRSNQPHRKDVSKKTYSDTPDGFSTENFSPRGCLRLQLKDQDEI</sequence>
<dbReference type="Proteomes" id="UP000092460">
    <property type="component" value="Unassembled WGS sequence"/>
</dbReference>
<name>A0A1B0AU50_9MUSC</name>
<keyword evidence="2" id="KW-1133">Transmembrane helix</keyword>
<dbReference type="EnsemblMetazoa" id="GPPI008683-RA">
    <property type="protein sequence ID" value="GPPI008683-PA"/>
    <property type="gene ID" value="GPPI008683"/>
</dbReference>
<protein>
    <submittedName>
        <fullName evidence="3">Uncharacterized protein</fullName>
    </submittedName>
</protein>
<dbReference type="VEuPathDB" id="VectorBase:GPPI008683"/>
<proteinExistence type="predicted"/>
<keyword evidence="4" id="KW-1185">Reference proteome</keyword>
<keyword evidence="2" id="KW-0472">Membrane</keyword>